<dbReference type="EMBL" id="FNFB01000003">
    <property type="protein sequence ID" value="SDJ81843.1"/>
    <property type="molecule type" value="Genomic_DNA"/>
</dbReference>
<dbReference type="AlphaFoldDB" id="A0A1G8WUK3"/>
<evidence type="ECO:0000313" key="1">
    <source>
        <dbReference type="EMBL" id="SDJ81843.1"/>
    </source>
</evidence>
<reference evidence="1 2" key="1">
    <citation type="submission" date="2016-10" db="EMBL/GenBank/DDBJ databases">
        <authorList>
            <person name="de Groot N.N."/>
        </authorList>
    </citation>
    <scope>NUCLEOTIDE SEQUENCE [LARGE SCALE GENOMIC DNA]</scope>
    <source>
        <strain evidence="1 2">CGMCC 4.5681</strain>
    </source>
</reference>
<dbReference type="RefSeq" id="WP_176902999.1">
    <property type="nucleotide sequence ID" value="NZ_FNFB01000003.1"/>
</dbReference>
<dbReference type="InterPro" id="IPR001544">
    <property type="entry name" value="Aminotrans_IV"/>
</dbReference>
<dbReference type="InterPro" id="IPR043132">
    <property type="entry name" value="BCAT-like_C"/>
</dbReference>
<gene>
    <name evidence="1" type="ORF">SAMN05421874_103302</name>
</gene>
<dbReference type="GO" id="GO:0016829">
    <property type="term" value="F:lyase activity"/>
    <property type="evidence" value="ECO:0007669"/>
    <property type="project" value="UniProtKB-KW"/>
</dbReference>
<sequence length="251" mass="27437">MTDRAVIEGRPVDDAQARWALQARYGHFTAMQVRNRRVRGLQLHLDRLRNANRELFGAGLDDAAVLESIRTVLGDERDAAVRVYVLEGDRPCVVATAGPPRDPLPGPLRVRPVVYQRYLPHIKQAGGFQQAHIVRTANRDGFDEALLTSEDGLISEGAITNVGGFAGGRLVWPDAPMLTGITMSLLRRMDVPQERRPLKVADLSGFDQVFLCNSWGVMPVGEVDGVALRQDAALTEGLSAFYDGIAGDPVD</sequence>
<protein>
    <submittedName>
        <fullName evidence="1">Branched-chain amino acid aminotransferase/4-amino-4-deoxychorismate lyase</fullName>
    </submittedName>
</protein>
<dbReference type="Gene3D" id="3.30.470.10">
    <property type="match status" value="1"/>
</dbReference>
<keyword evidence="1" id="KW-0808">Transferase</keyword>
<dbReference type="Pfam" id="PF01063">
    <property type="entry name" value="Aminotran_4"/>
    <property type="match status" value="1"/>
</dbReference>
<evidence type="ECO:0000313" key="2">
    <source>
        <dbReference type="Proteomes" id="UP000198683"/>
    </source>
</evidence>
<dbReference type="Gene3D" id="3.20.10.10">
    <property type="entry name" value="D-amino Acid Aminotransferase, subunit A, domain 2"/>
    <property type="match status" value="1"/>
</dbReference>
<proteinExistence type="predicted"/>
<keyword evidence="1" id="KW-0032">Aminotransferase</keyword>
<accession>A0A1G8WUK3</accession>
<dbReference type="InterPro" id="IPR036038">
    <property type="entry name" value="Aminotransferase-like"/>
</dbReference>
<dbReference type="STRING" id="683260.SAMN05421874_103302"/>
<name>A0A1G8WUK3_9ACTN</name>
<dbReference type="Proteomes" id="UP000198683">
    <property type="component" value="Unassembled WGS sequence"/>
</dbReference>
<keyword evidence="2" id="KW-1185">Reference proteome</keyword>
<keyword evidence="1" id="KW-0456">Lyase</keyword>
<dbReference type="GO" id="GO:0008483">
    <property type="term" value="F:transaminase activity"/>
    <property type="evidence" value="ECO:0007669"/>
    <property type="project" value="UniProtKB-KW"/>
</dbReference>
<dbReference type="InterPro" id="IPR043131">
    <property type="entry name" value="BCAT-like_N"/>
</dbReference>
<dbReference type="NCBIfam" id="NF006734">
    <property type="entry name" value="PRK09266.1"/>
    <property type="match status" value="1"/>
</dbReference>
<dbReference type="SUPFAM" id="SSF56752">
    <property type="entry name" value="D-aminoacid aminotransferase-like PLP-dependent enzymes"/>
    <property type="match status" value="1"/>
</dbReference>
<organism evidence="1 2">
    <name type="scientific">Nonomuraea maritima</name>
    <dbReference type="NCBI Taxonomy" id="683260"/>
    <lineage>
        <taxon>Bacteria</taxon>
        <taxon>Bacillati</taxon>
        <taxon>Actinomycetota</taxon>
        <taxon>Actinomycetes</taxon>
        <taxon>Streptosporangiales</taxon>
        <taxon>Streptosporangiaceae</taxon>
        <taxon>Nonomuraea</taxon>
    </lineage>
</organism>